<sequence>MACAVSHPEAATLNRSLTVQGLVERVFSVTCSHLSRLGDRTIEEYCNAGKAPKYIVKFFNLDEKQLIQSKAFEKFDVKLSFKFLKTCCGLKEHKHERWSPAKHKQSAEEKDTFEYLIGYCWNEYDQILRAASSLIDDNLNDHMDKILEALLLLIGKVEEEKNVNEASLKSEVMEHIGKKLDSYSNYSHSQHKYIILSEHLLHQMLVMVYNHLNRLHGMSLCNFLNNNKMNLVPRTGFSNEQKFLEGNPPPEKMPIKILYQVVKRVCFNYEKRRITKREALLEILHNLKEEYKTPLRNEEKYSDRCYKLYGMLETAFHNLCTMTGKEMKQVIGKLARETFVVEHIQKPFELPDSSPKKSDSPEESSASVTTPLPVLTCPSAKKGELSIEEVNICVLFRVVRPGGLISQTLAHVFKALKGNLENAQKNKAIFKNNFTGDEKSLINKLNDDPATIDTELSKKDITFLCKLLRYGCLLLSKEESAWSINNNNKDTIEYNITIVRKERNKFAHEVTCIKTEDLNIILNTVRSALHTILEKTKTFLEDHECDIMAELQKHQNEMDSEMQKISQITYDLSLNNEWKEVSEMRDKVILTAQNELKQLHLYGEDMQNMSPITGSTDSRHKALTIEALFMERQLEDKDDVNAGVRGTYKVEDILFCHTSTLGSFRVFIIPGRPGDGKTSICKYLFHLWSQDIAASSLKGVDLLFYIPCRYVTIKSLSAYLKGKLPKALGKTKNEDIVPLLQEPQVLFVIDGYDEAREEAKGLIDEILTSLPDSKMIITTKTQWAAKLIDKVQTVTFNYKVLRIEQMTEEMRKQYVKKFFIAMKQDTEDCNKFLRYLDEMKENLNTLIHMPLTFSLLALLWINEPTNAKEIRTLAQLYRKLINLILKRVSKQLLKDDFFLFRDWVIKLGEIAWNNLKKKRHYLNEPDQMALNMKARQLELGSEGYDHLMSSLLYCEIHESLVTDEKKIWTFTFTSQQEYFAAEYIVYEISQNKATSLKSILELSGEVNEKYKKKLQRLIPVIEFICGLLIICDGLTEILEEIIEIMSIKEPWAFISLEKMFEHMIQENKQVKGMVRNMFMNEKLAIFDNYDPKSTLWVLNNTSLVAQKEVTVFSNVNDLPQILSILNFLLSVSCKIKVLVDVDKVSNISKLTKLIEDEKYKHVRFFLAPWKPLCISEVIMSWTFNTPLYLSLCPEVFPLVWWKLLMCLLTMDKKVNKVLCSPTDPKCLKLIEEGASTLKAELIKDFFLMPTEIVIHV</sequence>
<proteinExistence type="predicted"/>
<evidence type="ECO:0000259" key="2">
    <source>
        <dbReference type="PROSITE" id="PS50837"/>
    </source>
</evidence>
<reference evidence="3" key="1">
    <citation type="submission" date="2015-09" db="EMBL/GenBank/DDBJ databases">
        <title>Scylla olivacea transcriptome.</title>
        <authorList>
            <person name="Ikhwanuddin M."/>
        </authorList>
    </citation>
    <scope>NUCLEOTIDE SEQUENCE</scope>
</reference>
<dbReference type="PANTHER" id="PTHR46844:SF1">
    <property type="entry name" value="SLR5058 PROTEIN"/>
    <property type="match status" value="1"/>
</dbReference>
<dbReference type="Pfam" id="PF05729">
    <property type="entry name" value="NACHT"/>
    <property type="match status" value="1"/>
</dbReference>
<dbReference type="EMBL" id="GDRN01046940">
    <property type="protein sequence ID" value="JAI66753.1"/>
    <property type="molecule type" value="Transcribed_RNA"/>
</dbReference>
<feature type="region of interest" description="Disordered" evidence="1">
    <location>
        <begin position="350"/>
        <end position="370"/>
    </location>
</feature>
<dbReference type="SUPFAM" id="SSF52540">
    <property type="entry name" value="P-loop containing nucleoside triphosphate hydrolases"/>
    <property type="match status" value="1"/>
</dbReference>
<dbReference type="PROSITE" id="PS50837">
    <property type="entry name" value="NACHT"/>
    <property type="match status" value="1"/>
</dbReference>
<dbReference type="Gene3D" id="3.40.50.300">
    <property type="entry name" value="P-loop containing nucleotide triphosphate hydrolases"/>
    <property type="match status" value="1"/>
</dbReference>
<feature type="domain" description="NACHT" evidence="2">
    <location>
        <begin position="665"/>
        <end position="781"/>
    </location>
</feature>
<dbReference type="InterPro" id="IPR027417">
    <property type="entry name" value="P-loop_NTPase"/>
</dbReference>
<dbReference type="PANTHER" id="PTHR46844">
    <property type="entry name" value="SLR5058 PROTEIN"/>
    <property type="match status" value="1"/>
</dbReference>
<dbReference type="InterPro" id="IPR007111">
    <property type="entry name" value="NACHT_NTPase"/>
</dbReference>
<name>A0A0P4WGT3_SCYOL</name>
<evidence type="ECO:0000313" key="3">
    <source>
        <dbReference type="EMBL" id="JAI66753.1"/>
    </source>
</evidence>
<organism evidence="3">
    <name type="scientific">Scylla olivacea</name>
    <name type="common">Orange mud crab</name>
    <name type="synonym">Cancer olivacea</name>
    <dbReference type="NCBI Taxonomy" id="85551"/>
    <lineage>
        <taxon>Eukaryota</taxon>
        <taxon>Metazoa</taxon>
        <taxon>Ecdysozoa</taxon>
        <taxon>Arthropoda</taxon>
        <taxon>Crustacea</taxon>
        <taxon>Multicrustacea</taxon>
        <taxon>Malacostraca</taxon>
        <taxon>Eumalacostraca</taxon>
        <taxon>Eucarida</taxon>
        <taxon>Decapoda</taxon>
        <taxon>Pleocyemata</taxon>
        <taxon>Brachyura</taxon>
        <taxon>Eubrachyura</taxon>
        <taxon>Portunoidea</taxon>
        <taxon>Portunidae</taxon>
        <taxon>Portuninae</taxon>
        <taxon>Scylla</taxon>
    </lineage>
</organism>
<dbReference type="AlphaFoldDB" id="A0A0P4WGT3"/>
<protein>
    <recommendedName>
        <fullName evidence="2">NACHT domain-containing protein</fullName>
    </recommendedName>
</protein>
<accession>A0A0P4WGT3</accession>
<evidence type="ECO:0000256" key="1">
    <source>
        <dbReference type="SAM" id="MobiDB-lite"/>
    </source>
</evidence>